<evidence type="ECO:0008006" key="11">
    <source>
        <dbReference type="Google" id="ProtNLM"/>
    </source>
</evidence>
<comment type="subcellular location">
    <subcellularLocation>
        <location evidence="1">Nucleus</location>
    </subcellularLocation>
</comment>
<dbReference type="GeneID" id="91087138"/>
<evidence type="ECO:0000256" key="3">
    <source>
        <dbReference type="ARBA" id="ARBA00022771"/>
    </source>
</evidence>
<dbReference type="PANTHER" id="PTHR15835">
    <property type="entry name" value="NUCLEAR-INTERACTING PARTNER OF ALK"/>
    <property type="match status" value="1"/>
</dbReference>
<evidence type="ECO:0000256" key="4">
    <source>
        <dbReference type="ARBA" id="ARBA00022833"/>
    </source>
</evidence>
<keyword evidence="2" id="KW-0479">Metal-binding</keyword>
<keyword evidence="10" id="KW-1185">Reference proteome</keyword>
<evidence type="ECO:0000313" key="9">
    <source>
        <dbReference type="EMBL" id="WVN87732.1"/>
    </source>
</evidence>
<dbReference type="GO" id="GO:0005634">
    <property type="term" value="C:nucleus"/>
    <property type="evidence" value="ECO:0007669"/>
    <property type="project" value="UniProtKB-SubCell"/>
</dbReference>
<organism evidence="9 10">
    <name type="scientific">Cryptococcus depauperatus CBS 7841</name>
    <dbReference type="NCBI Taxonomy" id="1295531"/>
    <lineage>
        <taxon>Eukaryota</taxon>
        <taxon>Fungi</taxon>
        <taxon>Dikarya</taxon>
        <taxon>Basidiomycota</taxon>
        <taxon>Agaricomycotina</taxon>
        <taxon>Tremellomycetes</taxon>
        <taxon>Tremellales</taxon>
        <taxon>Cryptococcaceae</taxon>
        <taxon>Cryptococcus</taxon>
    </lineage>
</organism>
<reference evidence="9" key="2">
    <citation type="journal article" date="2022" name="Elife">
        <title>Obligate sexual reproduction of a homothallic fungus closely related to the Cryptococcus pathogenic species complex.</title>
        <authorList>
            <person name="Passer A.R."/>
            <person name="Clancey S.A."/>
            <person name="Shea T."/>
            <person name="David-Palma M."/>
            <person name="Averette A.F."/>
            <person name="Boekhout T."/>
            <person name="Porcel B.M."/>
            <person name="Nowrousian M."/>
            <person name="Cuomo C.A."/>
            <person name="Sun S."/>
            <person name="Heitman J."/>
            <person name="Coelho M.A."/>
        </authorList>
    </citation>
    <scope>NUCLEOTIDE SEQUENCE</scope>
    <source>
        <strain evidence="9">CBS 7841</strain>
    </source>
</reference>
<feature type="region of interest" description="Disordered" evidence="6">
    <location>
        <begin position="19"/>
        <end position="42"/>
    </location>
</feature>
<dbReference type="AlphaFoldDB" id="A0AAJ8JST0"/>
<feature type="domain" description="NuBaID C-terminal" evidence="8">
    <location>
        <begin position="261"/>
        <end position="332"/>
    </location>
</feature>
<gene>
    <name evidence="9" type="ORF">L203_102927</name>
</gene>
<evidence type="ECO:0000256" key="6">
    <source>
        <dbReference type="SAM" id="MobiDB-lite"/>
    </source>
</evidence>
<proteinExistence type="predicted"/>
<dbReference type="KEGG" id="cdep:91087138"/>
<evidence type="ECO:0000256" key="2">
    <source>
        <dbReference type="ARBA" id="ARBA00022723"/>
    </source>
</evidence>
<feature type="domain" description="C3HC-type" evidence="7">
    <location>
        <begin position="100"/>
        <end position="202"/>
    </location>
</feature>
<keyword evidence="5" id="KW-0539">Nucleus</keyword>
<evidence type="ECO:0000256" key="1">
    <source>
        <dbReference type="ARBA" id="ARBA00004123"/>
    </source>
</evidence>
<dbReference type="PANTHER" id="PTHR15835:SF6">
    <property type="entry name" value="ZINC FINGER C3HC-TYPE PROTEIN 1"/>
    <property type="match status" value="1"/>
</dbReference>
<reference evidence="9" key="3">
    <citation type="submission" date="2024-01" db="EMBL/GenBank/DDBJ databases">
        <authorList>
            <person name="Coelho M.A."/>
            <person name="David-Palma M."/>
            <person name="Shea T."/>
            <person name="Sun S."/>
            <person name="Cuomo C.A."/>
            <person name="Heitman J."/>
        </authorList>
    </citation>
    <scope>NUCLEOTIDE SEQUENCE</scope>
    <source>
        <strain evidence="9">CBS 7841</strain>
    </source>
</reference>
<evidence type="ECO:0000313" key="10">
    <source>
        <dbReference type="Proteomes" id="UP000094043"/>
    </source>
</evidence>
<evidence type="ECO:0000259" key="8">
    <source>
        <dbReference type="Pfam" id="PF08600"/>
    </source>
</evidence>
<keyword evidence="3" id="KW-0863">Zinc-finger</keyword>
<keyword evidence="4" id="KW-0862">Zinc</keyword>
<dbReference type="Proteomes" id="UP000094043">
    <property type="component" value="Chromosome 3"/>
</dbReference>
<protein>
    <recommendedName>
        <fullName evidence="11">Zf-C3HC-domain-containing protein</fullName>
    </recommendedName>
</protein>
<name>A0AAJ8JST0_9TREE</name>
<dbReference type="RefSeq" id="XP_066068432.1">
    <property type="nucleotide sequence ID" value="XM_066212335.1"/>
</dbReference>
<dbReference type="Pfam" id="PF07967">
    <property type="entry name" value="zf-C3HC"/>
    <property type="match status" value="1"/>
</dbReference>
<dbReference type="GO" id="GO:0008270">
    <property type="term" value="F:zinc ion binding"/>
    <property type="evidence" value="ECO:0007669"/>
    <property type="project" value="UniProtKB-KW"/>
</dbReference>
<reference evidence="9" key="1">
    <citation type="submission" date="2016-06" db="EMBL/GenBank/DDBJ databases">
        <authorList>
            <person name="Cuomo C."/>
            <person name="Litvintseva A."/>
            <person name="Heitman J."/>
            <person name="Chen Y."/>
            <person name="Sun S."/>
            <person name="Springer D."/>
            <person name="Dromer F."/>
            <person name="Young S."/>
            <person name="Zeng Q."/>
            <person name="Chapman S."/>
            <person name="Gujja S."/>
            <person name="Saif S."/>
            <person name="Birren B."/>
        </authorList>
    </citation>
    <scope>NUCLEOTIDE SEQUENCE</scope>
    <source>
        <strain evidence="9">CBS 7841</strain>
    </source>
</reference>
<accession>A0AAJ8JST0</accession>
<evidence type="ECO:0000259" key="7">
    <source>
        <dbReference type="Pfam" id="PF07967"/>
    </source>
</evidence>
<dbReference type="InterPro" id="IPR012935">
    <property type="entry name" value="NuBaID_N"/>
</dbReference>
<sequence>METDPDLRDVFKLLYSDEEWDSSSSDAEQDTVKTRSPTDQEPLYSHSFTRKRLLSAIDALVIDEKEKKQRIWKPSGHLVPSFIPSTQHIPPIPDSREYAPFSTLSLLSRLRTYQPFTYSSQLPSGLSPIKAALRGWINEGRQGLKCSICGEKWGLGGLDDIRDPKIRDQVGKRLEEGLRERHQTDCAWRIRSCPDNLYGQLLHLIHPILTSSFIPLASALTKACPLLSSISINTADILTLDQKDNLLNHFKVSSHAITPGAAIMALFGWYPCYPRSSDSSHYIDLFHDSPSTAMVICRICLRRLGLWSFTSQTKSFNPVESHLIWCPIAPQTCLSIDGKESGQEWWKTCYLLQTEGEQKGQALTRKGQLKGIIRDLNSKFNRINTGSKEFQIESGSTTINT</sequence>
<evidence type="ECO:0000256" key="5">
    <source>
        <dbReference type="ARBA" id="ARBA00023242"/>
    </source>
</evidence>
<dbReference type="InterPro" id="IPR013909">
    <property type="entry name" value="NuBaID_C"/>
</dbReference>
<dbReference type="Pfam" id="PF08600">
    <property type="entry name" value="NuBaID_C"/>
    <property type="match status" value="1"/>
</dbReference>
<dbReference type="EMBL" id="CP143786">
    <property type="protein sequence ID" value="WVN87732.1"/>
    <property type="molecule type" value="Genomic_DNA"/>
</dbReference>